<dbReference type="Proteomes" id="UP001160390">
    <property type="component" value="Unassembled WGS sequence"/>
</dbReference>
<organism evidence="1 2">
    <name type="scientific">Clonostachys chloroleuca</name>
    <dbReference type="NCBI Taxonomy" id="1926264"/>
    <lineage>
        <taxon>Eukaryota</taxon>
        <taxon>Fungi</taxon>
        <taxon>Dikarya</taxon>
        <taxon>Ascomycota</taxon>
        <taxon>Pezizomycotina</taxon>
        <taxon>Sordariomycetes</taxon>
        <taxon>Hypocreomycetidae</taxon>
        <taxon>Hypocreales</taxon>
        <taxon>Bionectriaceae</taxon>
        <taxon>Clonostachys</taxon>
    </lineage>
</organism>
<protein>
    <submittedName>
        <fullName evidence="1">Uncharacterized protein</fullName>
    </submittedName>
</protein>
<reference evidence="1" key="1">
    <citation type="submission" date="2023-01" db="EMBL/GenBank/DDBJ databases">
        <authorList>
            <person name="Piombo E."/>
        </authorList>
    </citation>
    <scope>NUCLEOTIDE SEQUENCE</scope>
</reference>
<dbReference type="EMBL" id="CABFNP030000758">
    <property type="protein sequence ID" value="CAI6085076.1"/>
    <property type="molecule type" value="Genomic_DNA"/>
</dbReference>
<evidence type="ECO:0000313" key="1">
    <source>
        <dbReference type="EMBL" id="CAI6085076.1"/>
    </source>
</evidence>
<accession>A0AA35LY96</accession>
<keyword evidence="2" id="KW-1185">Reference proteome</keyword>
<comment type="caution">
    <text evidence="1">The sequence shown here is derived from an EMBL/GenBank/DDBJ whole genome shotgun (WGS) entry which is preliminary data.</text>
</comment>
<sequence length="72" mass="7888">MTPKSLVPAWGSNGGPVRILDLGGLEAGMRDCLVECHRLLVPSGRLEYIFFQDGLMKAGSLTTDIEHFLEEV</sequence>
<proteinExistence type="predicted"/>
<evidence type="ECO:0000313" key="2">
    <source>
        <dbReference type="Proteomes" id="UP001160390"/>
    </source>
</evidence>
<gene>
    <name evidence="1" type="ORF">CCHLO57077_00016254</name>
</gene>
<name>A0AA35LY96_9HYPO</name>
<dbReference type="AlphaFoldDB" id="A0AA35LY96"/>